<sequence length="167" mass="19094">MTFSHWMRATASLGYLVVALTSCNRPERCEVVPGTRYEGDGILVLKENTAQDGSTWVTFYPVCHLDTLHLLQALQHAPAGILFWANHATVVRAIRHRSVVLLSKNKRYPLPNRRIYVTSAHLAFVDKVRTDGRIPRKPFPYLLDTEQARIEHPVRFVEVRPDAFYGI</sequence>
<gene>
    <name evidence="1" type="ORF">GCM10011495_38020</name>
</gene>
<proteinExistence type="predicted"/>
<evidence type="ECO:0000313" key="1">
    <source>
        <dbReference type="EMBL" id="GGH90966.1"/>
    </source>
</evidence>
<dbReference type="Proteomes" id="UP000637774">
    <property type="component" value="Unassembled WGS sequence"/>
</dbReference>
<dbReference type="RefSeq" id="WP_188563678.1">
    <property type="nucleotide sequence ID" value="NZ_BMGY01000061.1"/>
</dbReference>
<dbReference type="EMBL" id="BMGY01000061">
    <property type="protein sequence ID" value="GGH90966.1"/>
    <property type="molecule type" value="Genomic_DNA"/>
</dbReference>
<comment type="caution">
    <text evidence="1">The sequence shown here is derived from an EMBL/GenBank/DDBJ whole genome shotgun (WGS) entry which is preliminary data.</text>
</comment>
<reference evidence="2" key="1">
    <citation type="journal article" date="2019" name="Int. J. Syst. Evol. Microbiol.">
        <title>The Global Catalogue of Microorganisms (GCM) 10K type strain sequencing project: providing services to taxonomists for standard genome sequencing and annotation.</title>
        <authorList>
            <consortium name="The Broad Institute Genomics Platform"/>
            <consortium name="The Broad Institute Genome Sequencing Center for Infectious Disease"/>
            <person name="Wu L."/>
            <person name="Ma J."/>
        </authorList>
    </citation>
    <scope>NUCLEOTIDE SEQUENCE [LARGE SCALE GENOMIC DNA]</scope>
    <source>
        <strain evidence="2">CGMCC 1.14966</strain>
    </source>
</reference>
<evidence type="ECO:0000313" key="2">
    <source>
        <dbReference type="Proteomes" id="UP000637774"/>
    </source>
</evidence>
<protein>
    <submittedName>
        <fullName evidence="1">Uncharacterized protein</fullName>
    </submittedName>
</protein>
<name>A0ABQ2AGH9_9BACT</name>
<keyword evidence="2" id="KW-1185">Reference proteome</keyword>
<accession>A0ABQ2AGH9</accession>
<organism evidence="1 2">
    <name type="scientific">Hymenobacter frigidus</name>
    <dbReference type="NCBI Taxonomy" id="1524095"/>
    <lineage>
        <taxon>Bacteria</taxon>
        <taxon>Pseudomonadati</taxon>
        <taxon>Bacteroidota</taxon>
        <taxon>Cytophagia</taxon>
        <taxon>Cytophagales</taxon>
        <taxon>Hymenobacteraceae</taxon>
        <taxon>Hymenobacter</taxon>
    </lineage>
</organism>